<dbReference type="Proteomes" id="UP000482800">
    <property type="component" value="Unassembled WGS sequence"/>
</dbReference>
<accession>A0A6V8KLE4</accession>
<keyword evidence="2" id="KW-1185">Reference proteome</keyword>
<evidence type="ECO:0008006" key="3">
    <source>
        <dbReference type="Google" id="ProtNLM"/>
    </source>
</evidence>
<sequence length="121" mass="12923">MGLAPAATANAATATFQPGVRAQIPVLTFVVTNDTSEPDYDWRVEFDLPADTWPGPWPSPQVRIAIVNTATGRHITVSRASSDPYPIRPGASFQFTLPMRGTGLPTNCLVDGTVPCTQITP</sequence>
<dbReference type="InterPro" id="IPR008965">
    <property type="entry name" value="CBM2/CBM3_carb-bd_dom_sf"/>
</dbReference>
<dbReference type="Gene3D" id="2.60.40.290">
    <property type="match status" value="1"/>
</dbReference>
<dbReference type="AlphaFoldDB" id="A0A6V8KLE4"/>
<reference evidence="1 2" key="1">
    <citation type="submission" date="2020-03" db="EMBL/GenBank/DDBJ databases">
        <title>Whole genome shotgun sequence of Phytohabitans houttuyneae NBRC 108639.</title>
        <authorList>
            <person name="Komaki H."/>
            <person name="Tamura T."/>
        </authorList>
    </citation>
    <scope>NUCLEOTIDE SEQUENCE [LARGE SCALE GENOMIC DNA]</scope>
    <source>
        <strain evidence="1 2">NBRC 108639</strain>
    </source>
</reference>
<dbReference type="SUPFAM" id="SSF49384">
    <property type="entry name" value="Carbohydrate-binding domain"/>
    <property type="match status" value="1"/>
</dbReference>
<gene>
    <name evidence="1" type="ORF">Phou_075180</name>
</gene>
<dbReference type="GO" id="GO:0030247">
    <property type="term" value="F:polysaccharide binding"/>
    <property type="evidence" value="ECO:0007669"/>
    <property type="project" value="InterPro"/>
</dbReference>
<proteinExistence type="predicted"/>
<organism evidence="1 2">
    <name type="scientific">Phytohabitans houttuyneae</name>
    <dbReference type="NCBI Taxonomy" id="1076126"/>
    <lineage>
        <taxon>Bacteria</taxon>
        <taxon>Bacillati</taxon>
        <taxon>Actinomycetota</taxon>
        <taxon>Actinomycetes</taxon>
        <taxon>Micromonosporales</taxon>
        <taxon>Micromonosporaceae</taxon>
    </lineage>
</organism>
<dbReference type="EMBL" id="BLPF01000003">
    <property type="protein sequence ID" value="GFJ83338.1"/>
    <property type="molecule type" value="Genomic_DNA"/>
</dbReference>
<evidence type="ECO:0000313" key="1">
    <source>
        <dbReference type="EMBL" id="GFJ83338.1"/>
    </source>
</evidence>
<evidence type="ECO:0000313" key="2">
    <source>
        <dbReference type="Proteomes" id="UP000482800"/>
    </source>
</evidence>
<reference evidence="1 2" key="2">
    <citation type="submission" date="2020-03" db="EMBL/GenBank/DDBJ databases">
        <authorList>
            <person name="Ichikawa N."/>
            <person name="Kimura A."/>
            <person name="Kitahashi Y."/>
            <person name="Uohara A."/>
        </authorList>
    </citation>
    <scope>NUCLEOTIDE SEQUENCE [LARGE SCALE GENOMIC DNA]</scope>
    <source>
        <strain evidence="1 2">NBRC 108639</strain>
    </source>
</reference>
<dbReference type="InterPro" id="IPR012291">
    <property type="entry name" value="CBM2_carb-bd_dom_sf"/>
</dbReference>
<name>A0A6V8KLE4_9ACTN</name>
<dbReference type="GO" id="GO:0004553">
    <property type="term" value="F:hydrolase activity, hydrolyzing O-glycosyl compounds"/>
    <property type="evidence" value="ECO:0007669"/>
    <property type="project" value="InterPro"/>
</dbReference>
<protein>
    <recommendedName>
        <fullName evidence="3">CBM2 domain-containing protein</fullName>
    </recommendedName>
</protein>
<comment type="caution">
    <text evidence="1">The sequence shown here is derived from an EMBL/GenBank/DDBJ whole genome shotgun (WGS) entry which is preliminary data.</text>
</comment>